<dbReference type="Gene3D" id="3.40.190.80">
    <property type="match status" value="1"/>
</dbReference>
<name>A0A834MGF6_RHYFE</name>
<proteinExistence type="inferred from homology"/>
<dbReference type="Proteomes" id="UP000625711">
    <property type="component" value="Unassembled WGS sequence"/>
</dbReference>
<dbReference type="GO" id="GO:0006021">
    <property type="term" value="P:inositol biosynthetic process"/>
    <property type="evidence" value="ECO:0007669"/>
    <property type="project" value="UniProtKB-UniPathway"/>
</dbReference>
<keyword evidence="4 7" id="KW-0479">Metal-binding</keyword>
<feature type="binding site" evidence="7">
    <location>
        <position position="221"/>
    </location>
    <ligand>
        <name>Mg(2+)</name>
        <dbReference type="ChEBI" id="CHEBI:18420"/>
        <label>1</label>
        <note>catalytic</note>
    </ligand>
</feature>
<evidence type="ECO:0000256" key="7">
    <source>
        <dbReference type="PIRSR" id="PIRSR600760-2"/>
    </source>
</evidence>
<comment type="similarity">
    <text evidence="3 8">Belongs to the inositol monophosphatase superfamily.</text>
</comment>
<keyword evidence="5 8" id="KW-0378">Hydrolase</keyword>
<comment type="catalytic activity">
    <reaction evidence="8">
        <text>a myo-inositol phosphate + H2O = myo-inositol + phosphate</text>
        <dbReference type="Rhea" id="RHEA:24056"/>
        <dbReference type="ChEBI" id="CHEBI:15377"/>
        <dbReference type="ChEBI" id="CHEBI:17268"/>
        <dbReference type="ChEBI" id="CHEBI:43474"/>
        <dbReference type="ChEBI" id="CHEBI:84139"/>
        <dbReference type="EC" id="3.1.3.25"/>
    </reaction>
</comment>
<dbReference type="InterPro" id="IPR020552">
    <property type="entry name" value="Inositol_monoPase_Li-sen"/>
</dbReference>
<dbReference type="PROSITE" id="PS00630">
    <property type="entry name" value="IMP_2"/>
    <property type="match status" value="1"/>
</dbReference>
<dbReference type="FunFam" id="3.30.540.10:FF:000004">
    <property type="entry name" value="Inositol-1-monophosphatase"/>
    <property type="match status" value="1"/>
</dbReference>
<dbReference type="GO" id="GO:0046872">
    <property type="term" value="F:metal ion binding"/>
    <property type="evidence" value="ECO:0007669"/>
    <property type="project" value="UniProtKB-KW"/>
</dbReference>
<feature type="binding site" evidence="7">
    <location>
        <position position="93"/>
    </location>
    <ligand>
        <name>Mg(2+)</name>
        <dbReference type="ChEBI" id="CHEBI:18420"/>
        <label>2</label>
    </ligand>
</feature>
<keyword evidence="6 7" id="KW-0460">Magnesium</keyword>
<dbReference type="PANTHER" id="PTHR20854">
    <property type="entry name" value="INOSITOL MONOPHOSPHATASE"/>
    <property type="match status" value="1"/>
</dbReference>
<organism evidence="9 10">
    <name type="scientific">Rhynchophorus ferrugineus</name>
    <name type="common">Red palm weevil</name>
    <name type="synonym">Curculio ferrugineus</name>
    <dbReference type="NCBI Taxonomy" id="354439"/>
    <lineage>
        <taxon>Eukaryota</taxon>
        <taxon>Metazoa</taxon>
        <taxon>Ecdysozoa</taxon>
        <taxon>Arthropoda</taxon>
        <taxon>Hexapoda</taxon>
        <taxon>Insecta</taxon>
        <taxon>Pterygota</taxon>
        <taxon>Neoptera</taxon>
        <taxon>Endopterygota</taxon>
        <taxon>Coleoptera</taxon>
        <taxon>Polyphaga</taxon>
        <taxon>Cucujiformia</taxon>
        <taxon>Curculionidae</taxon>
        <taxon>Dryophthorinae</taxon>
        <taxon>Rhynchophorus</taxon>
    </lineage>
</organism>
<comment type="caution">
    <text evidence="9">The sequence shown here is derived from an EMBL/GenBank/DDBJ whole genome shotgun (WGS) entry which is preliminary data.</text>
</comment>
<dbReference type="GO" id="GO:0046854">
    <property type="term" value="P:phosphatidylinositol phosphate biosynthetic process"/>
    <property type="evidence" value="ECO:0007669"/>
    <property type="project" value="InterPro"/>
</dbReference>
<evidence type="ECO:0000256" key="5">
    <source>
        <dbReference type="ARBA" id="ARBA00022801"/>
    </source>
</evidence>
<reference evidence="9" key="1">
    <citation type="submission" date="2020-08" db="EMBL/GenBank/DDBJ databases">
        <title>Genome sequencing and assembly of the red palm weevil Rhynchophorus ferrugineus.</title>
        <authorList>
            <person name="Dias G.B."/>
            <person name="Bergman C.M."/>
            <person name="Manee M."/>
        </authorList>
    </citation>
    <scope>NUCLEOTIDE SEQUENCE</scope>
    <source>
        <strain evidence="9">AA-2017</strain>
        <tissue evidence="9">Whole larva</tissue>
    </source>
</reference>
<evidence type="ECO:0000256" key="2">
    <source>
        <dbReference type="ARBA" id="ARBA00005152"/>
    </source>
</evidence>
<evidence type="ECO:0000256" key="8">
    <source>
        <dbReference type="RuleBase" id="RU364068"/>
    </source>
</evidence>
<dbReference type="InterPro" id="IPR020583">
    <property type="entry name" value="Inositol_monoP_metal-BS"/>
</dbReference>
<dbReference type="EC" id="3.1.3.25" evidence="8"/>
<evidence type="ECO:0000313" key="10">
    <source>
        <dbReference type="Proteomes" id="UP000625711"/>
    </source>
</evidence>
<feature type="binding site" evidence="7">
    <location>
        <position position="94"/>
    </location>
    <ligand>
        <name>Mg(2+)</name>
        <dbReference type="ChEBI" id="CHEBI:18420"/>
        <label>1</label>
        <note>catalytic</note>
    </ligand>
</feature>
<evidence type="ECO:0000256" key="3">
    <source>
        <dbReference type="ARBA" id="ARBA00009759"/>
    </source>
</evidence>
<dbReference type="Gene3D" id="3.30.540.10">
    <property type="entry name" value="Fructose-1,6-Bisphosphatase, subunit A, domain 1"/>
    <property type="match status" value="1"/>
</dbReference>
<dbReference type="UniPathway" id="UPA00823">
    <property type="reaction ID" value="UER00788"/>
</dbReference>
<comment type="cofactor">
    <cofactor evidence="1 7 8">
        <name>Mg(2+)</name>
        <dbReference type="ChEBI" id="CHEBI:18420"/>
    </cofactor>
</comment>
<dbReference type="PRINTS" id="PR00378">
    <property type="entry name" value="LIIMPHPHTASE"/>
</dbReference>
<dbReference type="PROSITE" id="PS00629">
    <property type="entry name" value="IMP_1"/>
    <property type="match status" value="1"/>
</dbReference>
<feature type="binding site" evidence="7">
    <location>
        <position position="70"/>
    </location>
    <ligand>
        <name>Mg(2+)</name>
        <dbReference type="ChEBI" id="CHEBI:18420"/>
        <label>1</label>
        <note>catalytic</note>
    </ligand>
</feature>
<dbReference type="PANTHER" id="PTHR20854:SF25">
    <property type="entry name" value="INOSITOL-1-MONOPHOSPHATASE"/>
    <property type="match status" value="1"/>
</dbReference>
<sequence length="299" mass="33209">MSCSEIQNYMNFVLPLVLDSGKELLTVEEINPEIKGGNIWDVVTIYDRKIEQILIEKIKEEYPEHKFIGEEESADKNTISQLTSLPTWIIDPIDGTANFVKRMPLTCISVGLTINKEQVLGIVYNPYAKELFTAIRGQGAYLNGKKITTSGLTEMNKSIFNYEISLGVKNLQLRNLYMSRLQGLITKVSGIRSYGCAALGLCYVACGRVDVYQCDGLYPWDAAAGTLIVTEAGGFVTDSSAVRLGKEFDLMQPNFLAASTKQLGDQYIAIEKMVDQEVTSKPQANFIPSNCKLITEKTQ</sequence>
<dbReference type="CDD" id="cd01639">
    <property type="entry name" value="IMPase"/>
    <property type="match status" value="1"/>
</dbReference>
<protein>
    <recommendedName>
        <fullName evidence="8">Inositol-1-monophosphatase</fullName>
        <ecNumber evidence="8">3.1.3.25</ecNumber>
    </recommendedName>
</protein>
<dbReference type="InterPro" id="IPR033942">
    <property type="entry name" value="IMPase"/>
</dbReference>
<dbReference type="EMBL" id="JAACXV010000378">
    <property type="protein sequence ID" value="KAF7279000.1"/>
    <property type="molecule type" value="Genomic_DNA"/>
</dbReference>
<dbReference type="InterPro" id="IPR020550">
    <property type="entry name" value="Inositol_monophosphatase_CS"/>
</dbReference>
<dbReference type="GO" id="GO:0007165">
    <property type="term" value="P:signal transduction"/>
    <property type="evidence" value="ECO:0007669"/>
    <property type="project" value="TreeGrafter"/>
</dbReference>
<dbReference type="InterPro" id="IPR000760">
    <property type="entry name" value="Inositol_monophosphatase-like"/>
</dbReference>
<comment type="pathway">
    <text evidence="2 8">Polyol metabolism; myo-inositol biosynthesis; myo-inositol from D-glucose 6-phosphate: step 2/2.</text>
</comment>
<evidence type="ECO:0000256" key="6">
    <source>
        <dbReference type="ARBA" id="ARBA00022842"/>
    </source>
</evidence>
<dbReference type="GO" id="GO:0008934">
    <property type="term" value="F:inositol monophosphate 1-phosphatase activity"/>
    <property type="evidence" value="ECO:0007669"/>
    <property type="project" value="InterPro"/>
</dbReference>
<feature type="binding site" evidence="7">
    <location>
        <position position="91"/>
    </location>
    <ligand>
        <name>Mg(2+)</name>
        <dbReference type="ChEBI" id="CHEBI:18420"/>
        <label>1</label>
        <note>catalytic</note>
    </ligand>
</feature>
<evidence type="ECO:0000313" key="9">
    <source>
        <dbReference type="EMBL" id="KAF7279000.1"/>
    </source>
</evidence>
<gene>
    <name evidence="9" type="ORF">GWI33_007726</name>
</gene>
<dbReference type="SUPFAM" id="SSF56655">
    <property type="entry name" value="Carbohydrate phosphatase"/>
    <property type="match status" value="1"/>
</dbReference>
<evidence type="ECO:0000256" key="1">
    <source>
        <dbReference type="ARBA" id="ARBA00001946"/>
    </source>
</evidence>
<dbReference type="Pfam" id="PF00459">
    <property type="entry name" value="Inositol_P"/>
    <property type="match status" value="1"/>
</dbReference>
<dbReference type="AlphaFoldDB" id="A0A834MGF6"/>
<accession>A0A834MGF6</accession>
<keyword evidence="10" id="KW-1185">Reference proteome</keyword>
<dbReference type="PRINTS" id="PR00377">
    <property type="entry name" value="IMPHPHTASES"/>
</dbReference>
<dbReference type="OrthoDB" id="10254945at2759"/>
<evidence type="ECO:0000256" key="4">
    <source>
        <dbReference type="ARBA" id="ARBA00022723"/>
    </source>
</evidence>